<gene>
    <name evidence="1" type="ORF">DUNSADRAFT_8282</name>
</gene>
<accession>A0ABQ7HA87</accession>
<dbReference type="EMBL" id="MU069438">
    <property type="protein sequence ID" value="KAF5843766.1"/>
    <property type="molecule type" value="Genomic_DNA"/>
</dbReference>
<comment type="caution">
    <text evidence="1">The sequence shown here is derived from an EMBL/GenBank/DDBJ whole genome shotgun (WGS) entry which is preliminary data.</text>
</comment>
<evidence type="ECO:0000313" key="1">
    <source>
        <dbReference type="EMBL" id="KAF5843766.1"/>
    </source>
</evidence>
<evidence type="ECO:0000313" key="2">
    <source>
        <dbReference type="Proteomes" id="UP000815325"/>
    </source>
</evidence>
<reference evidence="1" key="1">
    <citation type="submission" date="2017-08" db="EMBL/GenBank/DDBJ databases">
        <authorList>
            <person name="Polle J.E."/>
            <person name="Barry K."/>
            <person name="Cushman J."/>
            <person name="Schmutz J."/>
            <person name="Tran D."/>
            <person name="Hathwaick L.T."/>
            <person name="Yim W.C."/>
            <person name="Jenkins J."/>
            <person name="Mckie-Krisberg Z.M."/>
            <person name="Prochnik S."/>
            <person name="Lindquist E."/>
            <person name="Dockter R.B."/>
            <person name="Adam C."/>
            <person name="Molina H."/>
            <person name="Bunkerborg J."/>
            <person name="Jin E."/>
            <person name="Buchheim M."/>
            <person name="Magnuson J."/>
        </authorList>
    </citation>
    <scope>NUCLEOTIDE SEQUENCE</scope>
    <source>
        <strain evidence="1">CCAP 19/18</strain>
    </source>
</reference>
<keyword evidence="2" id="KW-1185">Reference proteome</keyword>
<protein>
    <submittedName>
        <fullName evidence="1">Uncharacterized protein</fullName>
    </submittedName>
</protein>
<name>A0ABQ7HA87_DUNSA</name>
<organism evidence="1 2">
    <name type="scientific">Dunaliella salina</name>
    <name type="common">Green alga</name>
    <name type="synonym">Protococcus salinus</name>
    <dbReference type="NCBI Taxonomy" id="3046"/>
    <lineage>
        <taxon>Eukaryota</taxon>
        <taxon>Viridiplantae</taxon>
        <taxon>Chlorophyta</taxon>
        <taxon>core chlorophytes</taxon>
        <taxon>Chlorophyceae</taxon>
        <taxon>CS clade</taxon>
        <taxon>Chlamydomonadales</taxon>
        <taxon>Dunaliellaceae</taxon>
        <taxon>Dunaliella</taxon>
    </lineage>
</organism>
<proteinExistence type="predicted"/>
<sequence length="207" mass="22578">MILLSFSSTPPLLGPSNNVHGCKQFPAKSVQKALGTKAPLRLRVSGHVAVLVQSQSERATLKPSSEGIASQPSQEAVTLKNDWMEFLQVLQSQSHFTSRREEVLHAYTEVKWALLSFARARTDAIFALDRGLLKKLAQAPLLPPAKGRTERKLANADARLKATYAPDSLSYALAPAQGEASMQDVLRVLWEWSAASPQDIEAHAPGE</sequence>
<dbReference type="Proteomes" id="UP000815325">
    <property type="component" value="Unassembled WGS sequence"/>
</dbReference>